<dbReference type="InterPro" id="IPR014795">
    <property type="entry name" value="TacA_1-like"/>
</dbReference>
<evidence type="ECO:0000256" key="2">
    <source>
        <dbReference type="ARBA" id="ARBA00022649"/>
    </source>
</evidence>
<dbReference type="Gene3D" id="1.20.5.780">
    <property type="entry name" value="Single helix bin"/>
    <property type="match status" value="1"/>
</dbReference>
<organism evidence="8 9">
    <name type="scientific">Tistrella mobilis</name>
    <dbReference type="NCBI Taxonomy" id="171437"/>
    <lineage>
        <taxon>Bacteria</taxon>
        <taxon>Pseudomonadati</taxon>
        <taxon>Pseudomonadota</taxon>
        <taxon>Alphaproteobacteria</taxon>
        <taxon>Geminicoccales</taxon>
        <taxon>Geminicoccaceae</taxon>
        <taxon>Tistrella</taxon>
    </lineage>
</organism>
<evidence type="ECO:0000256" key="4">
    <source>
        <dbReference type="ARBA" id="ARBA00023125"/>
    </source>
</evidence>
<protein>
    <submittedName>
        <fullName evidence="8">Antitoxin</fullName>
    </submittedName>
</protein>
<evidence type="ECO:0000256" key="6">
    <source>
        <dbReference type="ARBA" id="ARBA00049988"/>
    </source>
</evidence>
<accession>A0A161Q0A0</accession>
<proteinExistence type="inferred from homology"/>
<dbReference type="SUPFAM" id="SSF47598">
    <property type="entry name" value="Ribbon-helix-helix"/>
    <property type="match status" value="1"/>
</dbReference>
<dbReference type="PANTHER" id="PTHR35401:SF1">
    <property type="entry name" value="CYTOPLASMIC PROTEIN"/>
    <property type="match status" value="1"/>
</dbReference>
<sequence length="114" mass="12652">MTRIRRPAMHDAPDAFATTVAERGAAPDTKASINLRIDAGTRQLIDEAAQALGKTRTEFMVESARSLAIDVILDQRLFLLDPARYDAFLQVLDNPPAPGPKLRKLVKRTPAWEK</sequence>
<dbReference type="EMBL" id="LPZR01000004">
    <property type="protein sequence ID" value="KYO57747.1"/>
    <property type="molecule type" value="Genomic_DNA"/>
</dbReference>
<dbReference type="PANTHER" id="PTHR35401">
    <property type="entry name" value="COPG FAMILY HELIX-TURN-HELIX PROTEIN-RELATED-RELATED"/>
    <property type="match status" value="1"/>
</dbReference>
<evidence type="ECO:0000256" key="5">
    <source>
        <dbReference type="ARBA" id="ARBA00023163"/>
    </source>
</evidence>
<reference evidence="8 9" key="1">
    <citation type="submission" date="2015-12" db="EMBL/GenBank/DDBJ databases">
        <title>Genome sequence of Tistrella mobilis MCCC 1A02139.</title>
        <authorList>
            <person name="Lu L."/>
            <person name="Lai Q."/>
            <person name="Shao Z."/>
            <person name="Qian P."/>
        </authorList>
    </citation>
    <scope>NUCLEOTIDE SEQUENCE [LARGE SCALE GENOMIC DNA]</scope>
    <source>
        <strain evidence="8 9">MCCC 1A02139</strain>
    </source>
</reference>
<evidence type="ECO:0000256" key="3">
    <source>
        <dbReference type="ARBA" id="ARBA00023015"/>
    </source>
</evidence>
<dbReference type="GO" id="GO:0003677">
    <property type="term" value="F:DNA binding"/>
    <property type="evidence" value="ECO:0007669"/>
    <property type="project" value="UniProtKB-KW"/>
</dbReference>
<feature type="region of interest" description="Disordered" evidence="7">
    <location>
        <begin position="1"/>
        <end position="23"/>
    </location>
</feature>
<keyword evidence="3" id="KW-0805">Transcription regulation</keyword>
<dbReference type="Pfam" id="PF08681">
    <property type="entry name" value="TacA1"/>
    <property type="match status" value="1"/>
</dbReference>
<name>A0A161Q0A0_9PROT</name>
<keyword evidence="5" id="KW-0804">Transcription</keyword>
<comment type="similarity">
    <text evidence="6">Belongs to the TacA antitoxin family.</text>
</comment>
<evidence type="ECO:0000256" key="7">
    <source>
        <dbReference type="SAM" id="MobiDB-lite"/>
    </source>
</evidence>
<keyword evidence="2" id="KW-1277">Toxin-antitoxin system</keyword>
<dbReference type="GO" id="GO:0006355">
    <property type="term" value="P:regulation of DNA-templated transcription"/>
    <property type="evidence" value="ECO:0007669"/>
    <property type="project" value="InterPro"/>
</dbReference>
<dbReference type="AlphaFoldDB" id="A0A161Q0A0"/>
<dbReference type="InterPro" id="IPR010985">
    <property type="entry name" value="Ribbon_hlx_hlx"/>
</dbReference>
<evidence type="ECO:0000313" key="9">
    <source>
        <dbReference type="Proteomes" id="UP000075787"/>
    </source>
</evidence>
<evidence type="ECO:0000256" key="1">
    <source>
        <dbReference type="ARBA" id="ARBA00022491"/>
    </source>
</evidence>
<dbReference type="Proteomes" id="UP000075787">
    <property type="component" value="Unassembled WGS sequence"/>
</dbReference>
<keyword evidence="4" id="KW-0238">DNA-binding</keyword>
<evidence type="ECO:0000313" key="8">
    <source>
        <dbReference type="EMBL" id="KYO57747.1"/>
    </source>
</evidence>
<gene>
    <name evidence="8" type="ORF">AUP44_18845</name>
</gene>
<keyword evidence="1" id="KW-0678">Repressor</keyword>
<comment type="caution">
    <text evidence="8">The sequence shown here is derived from an EMBL/GenBank/DDBJ whole genome shotgun (WGS) entry which is preliminary data.</text>
</comment>